<dbReference type="PANTHER" id="PTHR30349">
    <property type="entry name" value="PHAGE INTEGRASE-RELATED"/>
    <property type="match status" value="1"/>
</dbReference>
<dbReference type="PANTHER" id="PTHR30349:SF41">
    <property type="entry name" value="INTEGRASE_RECOMBINASE PROTEIN MJ0367-RELATED"/>
    <property type="match status" value="1"/>
</dbReference>
<evidence type="ECO:0000259" key="5">
    <source>
        <dbReference type="PROSITE" id="PS51898"/>
    </source>
</evidence>
<dbReference type="InterPro" id="IPR050090">
    <property type="entry name" value="Tyrosine_recombinase_XerCD"/>
</dbReference>
<dbReference type="Gene3D" id="1.10.150.130">
    <property type="match status" value="1"/>
</dbReference>
<keyword evidence="7" id="KW-1185">Reference proteome</keyword>
<dbReference type="GO" id="GO:0003677">
    <property type="term" value="F:DNA binding"/>
    <property type="evidence" value="ECO:0007669"/>
    <property type="project" value="UniProtKB-KW"/>
</dbReference>
<dbReference type="GO" id="GO:0006310">
    <property type="term" value="P:DNA recombination"/>
    <property type="evidence" value="ECO:0007669"/>
    <property type="project" value="UniProtKB-KW"/>
</dbReference>
<dbReference type="Pfam" id="PF00589">
    <property type="entry name" value="Phage_integrase"/>
    <property type="match status" value="1"/>
</dbReference>
<dbReference type="InterPro" id="IPR011010">
    <property type="entry name" value="DNA_brk_join_enz"/>
</dbReference>
<evidence type="ECO:0000256" key="2">
    <source>
        <dbReference type="ARBA" id="ARBA00022908"/>
    </source>
</evidence>
<evidence type="ECO:0000256" key="1">
    <source>
        <dbReference type="ARBA" id="ARBA00008857"/>
    </source>
</evidence>
<keyword evidence="3" id="KW-0238">DNA-binding</keyword>
<dbReference type="Proteomes" id="UP000295357">
    <property type="component" value="Unassembled WGS sequence"/>
</dbReference>
<dbReference type="InterPro" id="IPR010998">
    <property type="entry name" value="Integrase_recombinase_N"/>
</dbReference>
<proteinExistence type="inferred from homology"/>
<dbReference type="InterPro" id="IPR002104">
    <property type="entry name" value="Integrase_catalytic"/>
</dbReference>
<dbReference type="PROSITE" id="PS51898">
    <property type="entry name" value="TYR_RECOMBINASE"/>
    <property type="match status" value="1"/>
</dbReference>
<reference evidence="6 7" key="1">
    <citation type="submission" date="2019-03" db="EMBL/GenBank/DDBJ databases">
        <title>Genomic Encyclopedia of Type Strains, Phase IV (KMG-IV): sequencing the most valuable type-strain genomes for metagenomic binning, comparative biology and taxonomic classification.</title>
        <authorList>
            <person name="Goeker M."/>
        </authorList>
    </citation>
    <scope>NUCLEOTIDE SEQUENCE [LARGE SCALE GENOMIC DNA]</scope>
    <source>
        <strain evidence="6 7">DSM 25082</strain>
    </source>
</reference>
<dbReference type="GO" id="GO:0015074">
    <property type="term" value="P:DNA integration"/>
    <property type="evidence" value="ECO:0007669"/>
    <property type="project" value="UniProtKB-KW"/>
</dbReference>
<dbReference type="EMBL" id="SNXE01000001">
    <property type="protein sequence ID" value="TDP13410.1"/>
    <property type="molecule type" value="Genomic_DNA"/>
</dbReference>
<dbReference type="AlphaFoldDB" id="A0A4R6NCY2"/>
<organism evidence="6 7">
    <name type="scientific">Roseateles asaccharophilus</name>
    <dbReference type="NCBI Taxonomy" id="582607"/>
    <lineage>
        <taxon>Bacteria</taxon>
        <taxon>Pseudomonadati</taxon>
        <taxon>Pseudomonadota</taxon>
        <taxon>Betaproteobacteria</taxon>
        <taxon>Burkholderiales</taxon>
        <taxon>Sphaerotilaceae</taxon>
        <taxon>Roseateles</taxon>
    </lineage>
</organism>
<sequence length="227" mass="25956">MQIDGIKPHHVRGYMDKRGEQAKARANREKALLSHVFNKAREWSYTDATNPCQGVKGFKEAGRDRYVSDYEFRAVWEKADQTLRDAMDLALLTGQRPADVLKIKREDLRDGALWIVQNKTKAKRAIEITGELAALIERIGARPRERLSAWLIQDDDGKPLGTFGLRSRFDKARRAAGVEFQFRDIRAKAATDTGDLAHSQKLLGHRNREMTEQYVRARVGERVSPLR</sequence>
<accession>A0A4R6NCY2</accession>
<dbReference type="SUPFAM" id="SSF56349">
    <property type="entry name" value="DNA breaking-rejoining enzymes"/>
    <property type="match status" value="1"/>
</dbReference>
<evidence type="ECO:0000256" key="3">
    <source>
        <dbReference type="ARBA" id="ARBA00023125"/>
    </source>
</evidence>
<keyword evidence="2" id="KW-0229">DNA integration</keyword>
<evidence type="ECO:0000313" key="6">
    <source>
        <dbReference type="EMBL" id="TDP13410.1"/>
    </source>
</evidence>
<dbReference type="InterPro" id="IPR013762">
    <property type="entry name" value="Integrase-like_cat_sf"/>
</dbReference>
<evidence type="ECO:0000256" key="4">
    <source>
        <dbReference type="ARBA" id="ARBA00023172"/>
    </source>
</evidence>
<dbReference type="Gene3D" id="1.10.443.10">
    <property type="entry name" value="Intergrase catalytic core"/>
    <property type="match status" value="1"/>
</dbReference>
<protein>
    <submittedName>
        <fullName evidence="6">Phage integrase family protein</fullName>
    </submittedName>
</protein>
<name>A0A4R6NCY2_9BURK</name>
<feature type="domain" description="Tyr recombinase" evidence="5">
    <location>
        <begin position="62"/>
        <end position="227"/>
    </location>
</feature>
<keyword evidence="4" id="KW-0233">DNA recombination</keyword>
<comment type="caution">
    <text evidence="6">The sequence shown here is derived from an EMBL/GenBank/DDBJ whole genome shotgun (WGS) entry which is preliminary data.</text>
</comment>
<evidence type="ECO:0000313" key="7">
    <source>
        <dbReference type="Proteomes" id="UP000295357"/>
    </source>
</evidence>
<gene>
    <name evidence="6" type="ORF">DFR39_101886</name>
</gene>
<dbReference type="OrthoDB" id="662444at2"/>
<comment type="similarity">
    <text evidence="1">Belongs to the 'phage' integrase family.</text>
</comment>
<dbReference type="RefSeq" id="WP_133602297.1">
    <property type="nucleotide sequence ID" value="NZ_JAUFPJ010000001.1"/>
</dbReference>